<reference evidence="2 3" key="1">
    <citation type="submission" date="2021-03" db="EMBL/GenBank/DDBJ databases">
        <title>novel species isolated from a fishpond in China.</title>
        <authorList>
            <person name="Lu H."/>
            <person name="Cai Z."/>
        </authorList>
    </citation>
    <scope>NUCLEOTIDE SEQUENCE [LARGE SCALE GENOMIC DNA]</scope>
    <source>
        <strain evidence="2 3">JCM 31546</strain>
    </source>
</reference>
<proteinExistence type="predicted"/>
<feature type="transmembrane region" description="Helical" evidence="1">
    <location>
        <begin position="20"/>
        <end position="39"/>
    </location>
</feature>
<keyword evidence="3" id="KW-1185">Reference proteome</keyword>
<evidence type="ECO:0000256" key="1">
    <source>
        <dbReference type="SAM" id="Phobius"/>
    </source>
</evidence>
<keyword evidence="1" id="KW-0812">Transmembrane</keyword>
<sequence>MKEVVPEKIIEESGKIDWDGWVLLVATLTLIASVIIPFAQKKYEEFRTKRNFQYYLKKQIGLVLNLLTSVKLEYIEPSVKNEPQKEFLLIKDYITKLKLDFKEHKNSVQPRVIFMLLMNVQKLCQYSFQLRQTISTINLQSISDKTLEHGRELSKQELNKIYGLTLIYESFLSISSFHDKFGEIQSIKRIIEGNLWVGLSVEKDLLTNQNRLNDDLLVLNDNENSLEELQNIILILNQETKKYFDFDKLQAKRKKGSS</sequence>
<dbReference type="Proteomes" id="UP000664698">
    <property type="component" value="Unassembled WGS sequence"/>
</dbReference>
<comment type="caution">
    <text evidence="2">The sequence shown here is derived from an EMBL/GenBank/DDBJ whole genome shotgun (WGS) entry which is preliminary data.</text>
</comment>
<evidence type="ECO:0000313" key="2">
    <source>
        <dbReference type="EMBL" id="MBN7801202.1"/>
    </source>
</evidence>
<organism evidence="2 3">
    <name type="scientific">Algoriphagus aestuariicola</name>
    <dbReference type="NCBI Taxonomy" id="1852016"/>
    <lineage>
        <taxon>Bacteria</taxon>
        <taxon>Pseudomonadati</taxon>
        <taxon>Bacteroidota</taxon>
        <taxon>Cytophagia</taxon>
        <taxon>Cytophagales</taxon>
        <taxon>Cyclobacteriaceae</taxon>
        <taxon>Algoriphagus</taxon>
    </lineage>
</organism>
<protein>
    <submittedName>
        <fullName evidence="2">Uncharacterized protein</fullName>
    </submittedName>
</protein>
<dbReference type="RefSeq" id="WP_206569176.1">
    <property type="nucleotide sequence ID" value="NZ_JAFKCW010000002.1"/>
</dbReference>
<dbReference type="EMBL" id="JAFKCW010000002">
    <property type="protein sequence ID" value="MBN7801202.1"/>
    <property type="molecule type" value="Genomic_DNA"/>
</dbReference>
<evidence type="ECO:0000313" key="3">
    <source>
        <dbReference type="Proteomes" id="UP000664698"/>
    </source>
</evidence>
<gene>
    <name evidence="2" type="ORF">J0A67_10035</name>
</gene>
<keyword evidence="1" id="KW-0472">Membrane</keyword>
<keyword evidence="1" id="KW-1133">Transmembrane helix</keyword>
<accession>A0ABS3BQ90</accession>
<name>A0ABS3BQ90_9BACT</name>